<dbReference type="Proteomes" id="UP000245206">
    <property type="component" value="Unassembled WGS sequence"/>
</dbReference>
<feature type="domain" description="MOFRL" evidence="1">
    <location>
        <begin position="277"/>
        <end position="384"/>
    </location>
</feature>
<keyword evidence="4" id="KW-1185">Reference proteome</keyword>
<comment type="caution">
    <text evidence="3">The sequence shown here is derived from an EMBL/GenBank/DDBJ whole genome shotgun (WGS) entry which is preliminary data.</text>
</comment>
<proteinExistence type="predicted"/>
<name>A0A2P2DAR0_9LEPT</name>
<dbReference type="Gene3D" id="3.40.50.10180">
    <property type="entry name" value="Glycerate kinase, MOFRL-like N-terminal domain"/>
    <property type="match status" value="1"/>
</dbReference>
<dbReference type="InterPro" id="IPR025286">
    <property type="entry name" value="MOFRL_assoc_dom"/>
</dbReference>
<evidence type="ECO:0000259" key="2">
    <source>
        <dbReference type="Pfam" id="PF13660"/>
    </source>
</evidence>
<gene>
    <name evidence="3" type="ORF">LPTSP2_10070</name>
</gene>
<dbReference type="GO" id="GO:0005737">
    <property type="term" value="C:cytoplasm"/>
    <property type="evidence" value="ECO:0007669"/>
    <property type="project" value="TreeGrafter"/>
</dbReference>
<feature type="domain" description="MOFRL-associated" evidence="2">
    <location>
        <begin position="10"/>
        <end position="219"/>
    </location>
</feature>
<dbReference type="Pfam" id="PF05161">
    <property type="entry name" value="MOFRL"/>
    <property type="match status" value="1"/>
</dbReference>
<dbReference type="EMBL" id="BFAZ01000005">
    <property type="protein sequence ID" value="GBF41726.1"/>
    <property type="molecule type" value="Genomic_DNA"/>
</dbReference>
<dbReference type="AlphaFoldDB" id="A0A2P2DAR0"/>
<dbReference type="PANTHER" id="PTHR12227">
    <property type="entry name" value="GLYCERATE KINASE"/>
    <property type="match status" value="1"/>
</dbReference>
<protein>
    <submittedName>
        <fullName evidence="3">Glycerate kinase</fullName>
    </submittedName>
</protein>
<dbReference type="OrthoDB" id="9766552at2"/>
<accession>A0A2P2DAR0</accession>
<evidence type="ECO:0000313" key="4">
    <source>
        <dbReference type="Proteomes" id="UP000245206"/>
    </source>
</evidence>
<reference evidence="4" key="1">
    <citation type="journal article" date="2019" name="Microbiol. Immunol.">
        <title>Molecular and phenotypic characterization of Leptospira johnsonii sp. nov., Leptospira ellinghausenii sp. nov. and Leptospira ryugenii sp. nov. isolated from soil and water in Japan.</title>
        <authorList>
            <person name="Masuzawa T."/>
            <person name="Saito M."/>
            <person name="Nakao R."/>
            <person name="Nikaido Y."/>
            <person name="Matsumoto M."/>
            <person name="Ogawa M."/>
            <person name="Yokoyama M."/>
            <person name="Hidaka Y."/>
            <person name="Tomita J."/>
            <person name="Sakakibara K."/>
            <person name="Suzuki K."/>
            <person name="Yasuda S."/>
            <person name="Sato H."/>
            <person name="Yamaguchi M."/>
            <person name="Yoshida S.I."/>
            <person name="Koizumi N."/>
            <person name="Kawamura Y."/>
        </authorList>
    </citation>
    <scope>NUCLEOTIDE SEQUENCE [LARGE SCALE GENOMIC DNA]</scope>
    <source>
        <strain evidence="4">E18</strain>
    </source>
</reference>
<dbReference type="InterPro" id="IPR039760">
    <property type="entry name" value="MOFRL_protein"/>
</dbReference>
<dbReference type="Pfam" id="PF13660">
    <property type="entry name" value="DUF4147"/>
    <property type="match status" value="1"/>
</dbReference>
<dbReference type="RefSeq" id="WP_108958882.1">
    <property type="nucleotide sequence ID" value="NZ_BFAZ01000005.1"/>
</dbReference>
<dbReference type="GO" id="GO:0008887">
    <property type="term" value="F:glycerate kinase activity"/>
    <property type="evidence" value="ECO:0007669"/>
    <property type="project" value="InterPro"/>
</dbReference>
<dbReference type="SUPFAM" id="SSF82544">
    <property type="entry name" value="GckA/TtuD-like"/>
    <property type="match status" value="1"/>
</dbReference>
<keyword evidence="3" id="KW-0418">Kinase</keyword>
<dbReference type="PANTHER" id="PTHR12227:SF0">
    <property type="entry name" value="GLYCERATE KINASE"/>
    <property type="match status" value="1"/>
</dbReference>
<evidence type="ECO:0000259" key="1">
    <source>
        <dbReference type="Pfam" id="PF05161"/>
    </source>
</evidence>
<dbReference type="InterPro" id="IPR038614">
    <property type="entry name" value="GK_N_sf"/>
</dbReference>
<organism evidence="3 4">
    <name type="scientific">Leptospira ellinghausenii</name>
    <dbReference type="NCBI Taxonomy" id="1917822"/>
    <lineage>
        <taxon>Bacteria</taxon>
        <taxon>Pseudomonadati</taxon>
        <taxon>Spirochaetota</taxon>
        <taxon>Spirochaetia</taxon>
        <taxon>Leptospirales</taxon>
        <taxon>Leptospiraceae</taxon>
        <taxon>Leptospira</taxon>
    </lineage>
</organism>
<evidence type="ECO:0000313" key="3">
    <source>
        <dbReference type="EMBL" id="GBF41726.1"/>
    </source>
</evidence>
<keyword evidence="3" id="KW-0808">Transferase</keyword>
<dbReference type="InterPro" id="IPR007835">
    <property type="entry name" value="MOFRL"/>
</dbReference>
<sequence length="395" mass="43814">MKTIRDDILYLFQEGIKAASPKELFRLFSIENINLVEKLSDKSKKQFVFSLGKAAYSMAESFSDLFPVNKGYVLTKYNHLPFELNEMGKDKIWTYREASHPIPDENSIRYALEVLDQLKQLGKDDRLVVLLSGGGSSLFEIPVDGLSIQELTNIQNQLLKSGKSIREINSERKKYSKVKGGKLLKELNQNLEVYTLVISDVIGDDPNSIASGPTYPSKNYFIIGNLTRSIHHILEVGNKLGYQTKLLSDTWSGSSEETSYLFEKEFLSALDSPMSQMIVLGGEMVCPVLGDGIGGRNQETSLRVSILLKEHPTEREWMFLSGGTDGTDGPTEVAGGLVGNDSIHKMENKGWNPKKELLNSNSYPILKDIDALVSTGPTGTNVNDILILLVGRAKS</sequence>